<dbReference type="Pfam" id="PF19578">
    <property type="entry name" value="DUF6090"/>
    <property type="match status" value="1"/>
</dbReference>
<comment type="caution">
    <text evidence="3">The sequence shown here is derived from an EMBL/GenBank/DDBJ whole genome shotgun (WGS) entry which is preliminary data.</text>
</comment>
<proteinExistence type="predicted"/>
<keyword evidence="4" id="KW-1185">Reference proteome</keyword>
<evidence type="ECO:0000256" key="2">
    <source>
        <dbReference type="SAM" id="Phobius"/>
    </source>
</evidence>
<gene>
    <name evidence="3" type="ORF">V8G58_13320</name>
</gene>
<organism evidence="3 4">
    <name type="scientific">Gaetbulibacter aestuarii</name>
    <dbReference type="NCBI Taxonomy" id="1502358"/>
    <lineage>
        <taxon>Bacteria</taxon>
        <taxon>Pseudomonadati</taxon>
        <taxon>Bacteroidota</taxon>
        <taxon>Flavobacteriia</taxon>
        <taxon>Flavobacteriales</taxon>
        <taxon>Flavobacteriaceae</taxon>
        <taxon>Gaetbulibacter</taxon>
    </lineage>
</organism>
<keyword evidence="2" id="KW-1133">Transmembrane helix</keyword>
<feature type="coiled-coil region" evidence="1">
    <location>
        <begin position="42"/>
        <end position="79"/>
    </location>
</feature>
<accession>A0ABW7N4R4</accession>
<evidence type="ECO:0000256" key="1">
    <source>
        <dbReference type="SAM" id="Coils"/>
    </source>
</evidence>
<evidence type="ECO:0000313" key="4">
    <source>
        <dbReference type="Proteomes" id="UP001610100"/>
    </source>
</evidence>
<protein>
    <submittedName>
        <fullName evidence="3">DUF6090 family protein</fullName>
    </submittedName>
</protein>
<dbReference type="InterPro" id="IPR045749">
    <property type="entry name" value="DUF6090"/>
</dbReference>
<dbReference type="RefSeq" id="WP_344742047.1">
    <property type="nucleotide sequence ID" value="NZ_BAABAY010000007.1"/>
</dbReference>
<keyword evidence="2" id="KW-0472">Membrane</keyword>
<evidence type="ECO:0000313" key="3">
    <source>
        <dbReference type="EMBL" id="MFH6772917.1"/>
    </source>
</evidence>
<keyword evidence="2" id="KW-0812">Transmembrane</keyword>
<dbReference type="EMBL" id="JBAWKB010000005">
    <property type="protein sequence ID" value="MFH6772917.1"/>
    <property type="molecule type" value="Genomic_DNA"/>
</dbReference>
<sequence>MIKFFRQFRKKLISEGKTTNYLKYAFGEIILVVIGILIALQINNWNNDRQDANQELRILQDLENEYQENLNEVNEKIHMRDGMMTSIQRLFDYMDHGIENVPLDTIRIHMGRTFLLPTFNGTDGVTNEIINSGKLNLIQNTELKINLSNWSGTTEKVIEEEQLLVNQITPLYIDYLIHHFNLRKMGGTDQDDGFKNIWRLSNKRNSKFKPINGENDINEYKKFLSDTIISNLLVNIYSINRGANIQAYGLRDKTEHILAIIRSELKKKRHMKNS</sequence>
<dbReference type="Proteomes" id="UP001610100">
    <property type="component" value="Unassembled WGS sequence"/>
</dbReference>
<reference evidence="3 4" key="1">
    <citation type="submission" date="2024-02" db="EMBL/GenBank/DDBJ databases">
        <title>A Gaetbulibacter species isolated from tidal flats and genomic insights of their niches.</title>
        <authorList>
            <person name="Ye Y."/>
        </authorList>
    </citation>
    <scope>NUCLEOTIDE SEQUENCE [LARGE SCALE GENOMIC DNA]</scope>
    <source>
        <strain evidence="3 4">KYW382</strain>
    </source>
</reference>
<name>A0ABW7N4R4_9FLAO</name>
<keyword evidence="1" id="KW-0175">Coiled coil</keyword>
<feature type="transmembrane region" description="Helical" evidence="2">
    <location>
        <begin position="21"/>
        <end position="40"/>
    </location>
</feature>